<name>A0A0A0HY91_PARBD</name>
<dbReference type="GeneID" id="22587417"/>
<accession>A0A0A0HY91</accession>
<protein>
    <submittedName>
        <fullName evidence="1">Uncharacterized protein</fullName>
    </submittedName>
</protein>
<dbReference type="VEuPathDB" id="FungiDB:PADG_11520"/>
<gene>
    <name evidence="1" type="ORF">PADG_11520</name>
</gene>
<organism evidence="1 2">
    <name type="scientific">Paracoccidioides brasiliensis (strain Pb18)</name>
    <dbReference type="NCBI Taxonomy" id="502780"/>
    <lineage>
        <taxon>Eukaryota</taxon>
        <taxon>Fungi</taxon>
        <taxon>Dikarya</taxon>
        <taxon>Ascomycota</taxon>
        <taxon>Pezizomycotina</taxon>
        <taxon>Eurotiomycetes</taxon>
        <taxon>Eurotiomycetidae</taxon>
        <taxon>Onygenales</taxon>
        <taxon>Ajellomycetaceae</taxon>
        <taxon>Paracoccidioides</taxon>
    </lineage>
</organism>
<dbReference type="AlphaFoldDB" id="A0A0A0HY91"/>
<proteinExistence type="predicted"/>
<dbReference type="KEGG" id="pbn:PADG_11520"/>
<evidence type="ECO:0000313" key="2">
    <source>
        <dbReference type="Proteomes" id="UP000001628"/>
    </source>
</evidence>
<dbReference type="Proteomes" id="UP000001628">
    <property type="component" value="Unassembled WGS sequence"/>
</dbReference>
<dbReference type="EMBL" id="KN275959">
    <property type="protein sequence ID" value="KGM92325.1"/>
    <property type="molecule type" value="Genomic_DNA"/>
</dbReference>
<sequence length="158" mass="17646">MFASAVSAYPATLVASFKSMDAFIDEGVRNTIAIEHGTDCMAAYADIGHPKTWMLIRIHGGFLSPKSVHSGNKVESKPIFLPNTAAWLESRHNKGPIVKQSPFQMEIYTSLCRMAQQKEPKLERIFPVASVCRWLMYFGLNHTIRGHLRWASGSDPVP</sequence>
<dbReference type="HOGENOM" id="CLU_1669934_0_0_1"/>
<evidence type="ECO:0000313" key="1">
    <source>
        <dbReference type="EMBL" id="KGM92325.1"/>
    </source>
</evidence>
<reference evidence="1 2" key="1">
    <citation type="journal article" date="2011" name="PLoS Genet.">
        <title>Comparative genomic analysis of human fungal pathogens causing paracoccidioidomycosis.</title>
        <authorList>
            <person name="Desjardins C.A."/>
            <person name="Champion M.D."/>
            <person name="Holder J.W."/>
            <person name="Muszewska A."/>
            <person name="Goldberg J."/>
            <person name="Bailao A.M."/>
            <person name="Brigido M.M."/>
            <person name="Ferreira M.E."/>
            <person name="Garcia A.M."/>
            <person name="Grynberg M."/>
            <person name="Gujja S."/>
            <person name="Heiman D.I."/>
            <person name="Henn M.R."/>
            <person name="Kodira C.D."/>
            <person name="Leon-Narvaez H."/>
            <person name="Longo L.V."/>
            <person name="Ma L.J."/>
            <person name="Malavazi I."/>
            <person name="Matsuo A.L."/>
            <person name="Morais F.V."/>
            <person name="Pereira M."/>
            <person name="Rodriguez-Brito S."/>
            <person name="Sakthikumar S."/>
            <person name="Salem-Izacc S.M."/>
            <person name="Sykes S.M."/>
            <person name="Teixeira M.M."/>
            <person name="Vallejo M.C."/>
            <person name="Walter M.E."/>
            <person name="Yandava C."/>
            <person name="Young S."/>
            <person name="Zeng Q."/>
            <person name="Zucker J."/>
            <person name="Felipe M.S."/>
            <person name="Goldman G.H."/>
            <person name="Haas B.J."/>
            <person name="McEwen J.G."/>
            <person name="Nino-Vega G."/>
            <person name="Puccia R."/>
            <person name="San-Blas G."/>
            <person name="Soares C.M."/>
            <person name="Birren B.W."/>
            <person name="Cuomo C.A."/>
        </authorList>
    </citation>
    <scope>NUCLEOTIDE SEQUENCE [LARGE SCALE GENOMIC DNA]</scope>
    <source>
        <strain evidence="1 2">Pb18</strain>
    </source>
</reference>
<dbReference type="InParanoid" id="A0A0A0HY91"/>
<keyword evidence="2" id="KW-1185">Reference proteome</keyword>
<dbReference type="RefSeq" id="XP_010758981.1">
    <property type="nucleotide sequence ID" value="XM_010760679.1"/>
</dbReference>